<sequence length="78" mass="8914">MRIVIDEVNSVWCKAKIPLMRVSSSVRKLKNLRSKNVCLTNEPARFLDDERKNQGQGHRGIISFNLEKINSGSEESLE</sequence>
<evidence type="ECO:0000313" key="1">
    <source>
        <dbReference type="EMBL" id="KAK0156707.1"/>
    </source>
</evidence>
<reference evidence="1" key="1">
    <citation type="journal article" date="2023" name="bioRxiv">
        <title>Scaffold-level genome assemblies of two parasitoid biocontrol wasps reveal the parthenogenesis mechanism and an associated novel virus.</title>
        <authorList>
            <person name="Inwood S."/>
            <person name="Skelly J."/>
            <person name="Guhlin J."/>
            <person name="Harrop T."/>
            <person name="Goldson S."/>
            <person name="Dearden P."/>
        </authorList>
    </citation>
    <scope>NUCLEOTIDE SEQUENCE</scope>
    <source>
        <strain evidence="1">Irish</strain>
        <tissue evidence="1">Whole body</tissue>
    </source>
</reference>
<organism evidence="1 2">
    <name type="scientific">Microctonus aethiopoides</name>
    <dbReference type="NCBI Taxonomy" id="144406"/>
    <lineage>
        <taxon>Eukaryota</taxon>
        <taxon>Metazoa</taxon>
        <taxon>Ecdysozoa</taxon>
        <taxon>Arthropoda</taxon>
        <taxon>Hexapoda</taxon>
        <taxon>Insecta</taxon>
        <taxon>Pterygota</taxon>
        <taxon>Neoptera</taxon>
        <taxon>Endopterygota</taxon>
        <taxon>Hymenoptera</taxon>
        <taxon>Apocrita</taxon>
        <taxon>Ichneumonoidea</taxon>
        <taxon>Braconidae</taxon>
        <taxon>Euphorinae</taxon>
        <taxon>Microctonus</taxon>
    </lineage>
</organism>
<dbReference type="Proteomes" id="UP001168990">
    <property type="component" value="Unassembled WGS sequence"/>
</dbReference>
<feature type="non-terminal residue" evidence="1">
    <location>
        <position position="1"/>
    </location>
</feature>
<comment type="caution">
    <text evidence="1">The sequence shown here is derived from an EMBL/GenBank/DDBJ whole genome shotgun (WGS) entry which is preliminary data.</text>
</comment>
<dbReference type="AlphaFoldDB" id="A0AA39ERA8"/>
<name>A0AA39ERA8_9HYME</name>
<gene>
    <name evidence="1" type="ORF">PV328_012408</name>
</gene>
<accession>A0AA39ERA8</accession>
<dbReference type="EMBL" id="JAQQBS010002651">
    <property type="protein sequence ID" value="KAK0156707.1"/>
    <property type="molecule type" value="Genomic_DNA"/>
</dbReference>
<proteinExistence type="predicted"/>
<keyword evidence="2" id="KW-1185">Reference proteome</keyword>
<reference evidence="1" key="2">
    <citation type="submission" date="2023-03" db="EMBL/GenBank/DDBJ databases">
        <authorList>
            <person name="Inwood S.N."/>
            <person name="Skelly J.G."/>
            <person name="Guhlin J."/>
            <person name="Harrop T.W.R."/>
            <person name="Goldson S.G."/>
            <person name="Dearden P.K."/>
        </authorList>
    </citation>
    <scope>NUCLEOTIDE SEQUENCE</scope>
    <source>
        <strain evidence="1">Irish</strain>
        <tissue evidence="1">Whole body</tissue>
    </source>
</reference>
<protein>
    <submittedName>
        <fullName evidence="1">Uncharacterized protein</fullName>
    </submittedName>
</protein>
<evidence type="ECO:0000313" key="2">
    <source>
        <dbReference type="Proteomes" id="UP001168990"/>
    </source>
</evidence>